<dbReference type="GO" id="GO:0000287">
    <property type="term" value="F:magnesium ion binding"/>
    <property type="evidence" value="ECO:0007669"/>
    <property type="project" value="TreeGrafter"/>
</dbReference>
<keyword evidence="6 8" id="KW-1133">Transmembrane helix</keyword>
<keyword evidence="10" id="KW-1185">Reference proteome</keyword>
<dbReference type="Proteomes" id="UP000436006">
    <property type="component" value="Unassembled WGS sequence"/>
</dbReference>
<name>A0A7K1SQN1_9BACT</name>
<feature type="transmembrane region" description="Helical" evidence="8">
    <location>
        <begin position="348"/>
        <end position="368"/>
    </location>
</feature>
<evidence type="ECO:0000256" key="6">
    <source>
        <dbReference type="ARBA" id="ARBA00022989"/>
    </source>
</evidence>
<dbReference type="InterPro" id="IPR004488">
    <property type="entry name" value="Mg/Co-transport_prot_CorA"/>
</dbReference>
<dbReference type="Gene3D" id="3.30.460.20">
    <property type="entry name" value="CorA soluble domain-like"/>
    <property type="match status" value="1"/>
</dbReference>
<evidence type="ECO:0000256" key="3">
    <source>
        <dbReference type="ARBA" id="ARBA00022448"/>
    </source>
</evidence>
<dbReference type="NCBIfam" id="TIGR00383">
    <property type="entry name" value="corA"/>
    <property type="match status" value="1"/>
</dbReference>
<organism evidence="9 10">
    <name type="scientific">Spirosoma arboris</name>
    <dbReference type="NCBI Taxonomy" id="2682092"/>
    <lineage>
        <taxon>Bacteria</taxon>
        <taxon>Pseudomonadati</taxon>
        <taxon>Bacteroidota</taxon>
        <taxon>Cytophagia</taxon>
        <taxon>Cytophagales</taxon>
        <taxon>Cytophagaceae</taxon>
        <taxon>Spirosoma</taxon>
    </lineage>
</organism>
<dbReference type="InterPro" id="IPR002523">
    <property type="entry name" value="MgTranspt_CorA/ZnTranspt_ZntB"/>
</dbReference>
<keyword evidence="5 8" id="KW-0812">Transmembrane</keyword>
<dbReference type="PANTHER" id="PTHR46494">
    <property type="entry name" value="CORA FAMILY METAL ION TRANSPORTER (EUROFUNG)"/>
    <property type="match status" value="1"/>
</dbReference>
<protein>
    <recommendedName>
        <fullName evidence="8">Magnesium transport protein CorA</fullName>
    </recommendedName>
</protein>
<dbReference type="EMBL" id="WPIN01000031">
    <property type="protein sequence ID" value="MVM36108.1"/>
    <property type="molecule type" value="Genomic_DNA"/>
</dbReference>
<dbReference type="GO" id="GO:0015087">
    <property type="term" value="F:cobalt ion transmembrane transporter activity"/>
    <property type="evidence" value="ECO:0007669"/>
    <property type="project" value="UniProtKB-UniRule"/>
</dbReference>
<keyword evidence="8" id="KW-0406">Ion transport</keyword>
<comment type="subcellular location">
    <subcellularLocation>
        <location evidence="1">Cell membrane</location>
        <topology evidence="1">Multi-pass membrane protein</topology>
    </subcellularLocation>
    <subcellularLocation>
        <location evidence="8">Membrane</location>
        <topology evidence="8">Multi-pass membrane protein</topology>
    </subcellularLocation>
</comment>
<dbReference type="GO" id="GO:0005886">
    <property type="term" value="C:plasma membrane"/>
    <property type="evidence" value="ECO:0007669"/>
    <property type="project" value="UniProtKB-SubCell"/>
</dbReference>
<keyword evidence="3 8" id="KW-0813">Transport</keyword>
<evidence type="ECO:0000256" key="1">
    <source>
        <dbReference type="ARBA" id="ARBA00004651"/>
    </source>
</evidence>
<dbReference type="RefSeq" id="WP_157590908.1">
    <property type="nucleotide sequence ID" value="NZ_WPIN01000031.1"/>
</dbReference>
<evidence type="ECO:0000313" key="10">
    <source>
        <dbReference type="Proteomes" id="UP000436006"/>
    </source>
</evidence>
<keyword evidence="8" id="KW-0460">Magnesium</keyword>
<gene>
    <name evidence="8 9" type="primary">corA</name>
    <name evidence="9" type="ORF">GO755_39205</name>
</gene>
<dbReference type="InterPro" id="IPR045861">
    <property type="entry name" value="CorA_cytoplasmic_dom"/>
</dbReference>
<dbReference type="GO" id="GO:0050897">
    <property type="term" value="F:cobalt ion binding"/>
    <property type="evidence" value="ECO:0007669"/>
    <property type="project" value="TreeGrafter"/>
</dbReference>
<dbReference type="SUPFAM" id="SSF143865">
    <property type="entry name" value="CorA soluble domain-like"/>
    <property type="match status" value="1"/>
</dbReference>
<proteinExistence type="inferred from homology"/>
<comment type="caution">
    <text evidence="9">The sequence shown here is derived from an EMBL/GenBank/DDBJ whole genome shotgun (WGS) entry which is preliminary data.</text>
</comment>
<keyword evidence="7 8" id="KW-0472">Membrane</keyword>
<evidence type="ECO:0000256" key="5">
    <source>
        <dbReference type="ARBA" id="ARBA00022692"/>
    </source>
</evidence>
<reference evidence="9 10" key="1">
    <citation type="submission" date="2019-12" db="EMBL/GenBank/DDBJ databases">
        <title>Spirosoma sp. HMF4905 genome sequencing and assembly.</title>
        <authorList>
            <person name="Kang H."/>
            <person name="Cha I."/>
            <person name="Kim H."/>
            <person name="Joh K."/>
        </authorList>
    </citation>
    <scope>NUCLEOTIDE SEQUENCE [LARGE SCALE GENOMIC DNA]</scope>
    <source>
        <strain evidence="9 10">HMF4905</strain>
    </source>
</reference>
<dbReference type="Pfam" id="PF01544">
    <property type="entry name" value="CorA"/>
    <property type="match status" value="1"/>
</dbReference>
<dbReference type="CDD" id="cd12828">
    <property type="entry name" value="TmCorA-like_1"/>
    <property type="match status" value="1"/>
</dbReference>
<feature type="transmembrane region" description="Helical" evidence="8">
    <location>
        <begin position="317"/>
        <end position="336"/>
    </location>
</feature>
<dbReference type="AlphaFoldDB" id="A0A7K1SQN1"/>
<evidence type="ECO:0000256" key="7">
    <source>
        <dbReference type="ARBA" id="ARBA00023136"/>
    </source>
</evidence>
<dbReference type="GO" id="GO:0015095">
    <property type="term" value="F:magnesium ion transmembrane transporter activity"/>
    <property type="evidence" value="ECO:0007669"/>
    <property type="project" value="UniProtKB-UniRule"/>
</dbReference>
<dbReference type="PANTHER" id="PTHR46494:SF1">
    <property type="entry name" value="CORA FAMILY METAL ION TRANSPORTER (EUROFUNG)"/>
    <property type="match status" value="1"/>
</dbReference>
<dbReference type="Gene3D" id="1.20.58.340">
    <property type="entry name" value="Magnesium transport protein CorA, transmembrane region"/>
    <property type="match status" value="2"/>
</dbReference>
<evidence type="ECO:0000256" key="4">
    <source>
        <dbReference type="ARBA" id="ARBA00022475"/>
    </source>
</evidence>
<accession>A0A7K1SQN1</accession>
<evidence type="ECO:0000256" key="2">
    <source>
        <dbReference type="ARBA" id="ARBA00009765"/>
    </source>
</evidence>
<comment type="function">
    <text evidence="8">Mediates influx of magnesium ions.</text>
</comment>
<keyword evidence="4 8" id="KW-1003">Cell membrane</keyword>
<dbReference type="FunFam" id="1.20.58.340:FF:000012">
    <property type="entry name" value="Magnesium transport protein CorA"/>
    <property type="match status" value="1"/>
</dbReference>
<dbReference type="InterPro" id="IPR045863">
    <property type="entry name" value="CorA_TM1_TM2"/>
</dbReference>
<sequence length="374" mass="43242">MSKHRRYRSAEKTLGTSPGTLTYVGEEIEHATKIKRIEFNATDYRIDDSSKLSACRLPGLETPYINWIDVDGIHEPQVVAALGQQYHLHPLLLEDVLNTEQKPKIDIYDGTSPGNGNGVAKSTGPVVFVTLKMLHHNRQRQEIDIEHISLVLGRNYLISFQEERTKDIFEPVIERIKASSGKTRRNGADYLMYALMDVIVDHYFLITERIGDKMDELEEQIVEERATQQTLAVLYKLKRELSFIRRTVYPVRDIINTLLREESDVIQHNTLPYLRDLADHTNQVIETLDSYRELISGLMDVYYSIVSNRMNSVMKTLTIFSAIFMPLTFIVGVYGMNFKHMPELDTTYGYYVVWGTMVLVTVGMIVYFRRRGWM</sequence>
<dbReference type="SUPFAM" id="SSF144083">
    <property type="entry name" value="Magnesium transport protein CorA, transmembrane region"/>
    <property type="match status" value="1"/>
</dbReference>
<comment type="similarity">
    <text evidence="2 8">Belongs to the CorA metal ion transporter (MIT) (TC 1.A.35) family.</text>
</comment>
<evidence type="ECO:0000256" key="8">
    <source>
        <dbReference type="RuleBase" id="RU362010"/>
    </source>
</evidence>
<evidence type="ECO:0000313" key="9">
    <source>
        <dbReference type="EMBL" id="MVM36108.1"/>
    </source>
</evidence>